<feature type="transmembrane region" description="Helical" evidence="1">
    <location>
        <begin position="6"/>
        <end position="25"/>
    </location>
</feature>
<keyword evidence="1" id="KW-1133">Transmembrane helix</keyword>
<protein>
    <submittedName>
        <fullName evidence="2">Uncharacterized protein</fullName>
    </submittedName>
</protein>
<evidence type="ECO:0000256" key="1">
    <source>
        <dbReference type="SAM" id="Phobius"/>
    </source>
</evidence>
<keyword evidence="3" id="KW-1185">Reference proteome</keyword>
<name>A0A022RVJ9_ERYGU</name>
<dbReference type="Proteomes" id="UP000030748">
    <property type="component" value="Unassembled WGS sequence"/>
</dbReference>
<dbReference type="EMBL" id="KI630271">
    <property type="protein sequence ID" value="EYU42955.1"/>
    <property type="molecule type" value="Genomic_DNA"/>
</dbReference>
<sequence length="77" mass="8454">MHSRKAVSIIIYLFIIIASCFTLSLEASRILSKKTTTPTNSPSFNGKKYVPPIRPRCYCFIPGCCGADTNAKKGPKT</sequence>
<dbReference type="PROSITE" id="PS51257">
    <property type="entry name" value="PROKAR_LIPOPROTEIN"/>
    <property type="match status" value="1"/>
</dbReference>
<organism evidence="2 3">
    <name type="scientific">Erythranthe guttata</name>
    <name type="common">Yellow monkey flower</name>
    <name type="synonym">Mimulus guttatus</name>
    <dbReference type="NCBI Taxonomy" id="4155"/>
    <lineage>
        <taxon>Eukaryota</taxon>
        <taxon>Viridiplantae</taxon>
        <taxon>Streptophyta</taxon>
        <taxon>Embryophyta</taxon>
        <taxon>Tracheophyta</taxon>
        <taxon>Spermatophyta</taxon>
        <taxon>Magnoliopsida</taxon>
        <taxon>eudicotyledons</taxon>
        <taxon>Gunneridae</taxon>
        <taxon>Pentapetalae</taxon>
        <taxon>asterids</taxon>
        <taxon>lamiids</taxon>
        <taxon>Lamiales</taxon>
        <taxon>Phrymaceae</taxon>
        <taxon>Erythranthe</taxon>
    </lineage>
</organism>
<proteinExistence type="predicted"/>
<keyword evidence="1" id="KW-0472">Membrane</keyword>
<evidence type="ECO:0000313" key="2">
    <source>
        <dbReference type="EMBL" id="EYU42955.1"/>
    </source>
</evidence>
<reference evidence="2 3" key="1">
    <citation type="journal article" date="2013" name="Proc. Natl. Acad. Sci. U.S.A.">
        <title>Fine-scale variation in meiotic recombination in Mimulus inferred from population shotgun sequencing.</title>
        <authorList>
            <person name="Hellsten U."/>
            <person name="Wright K.M."/>
            <person name="Jenkins J."/>
            <person name="Shu S."/>
            <person name="Yuan Y."/>
            <person name="Wessler S.R."/>
            <person name="Schmutz J."/>
            <person name="Willis J.H."/>
            <person name="Rokhsar D.S."/>
        </authorList>
    </citation>
    <scope>NUCLEOTIDE SEQUENCE [LARGE SCALE GENOMIC DNA]</scope>
    <source>
        <strain evidence="3">cv. DUN x IM62</strain>
    </source>
</reference>
<keyword evidence="1" id="KW-0812">Transmembrane</keyword>
<accession>A0A022RVJ9</accession>
<evidence type="ECO:0000313" key="3">
    <source>
        <dbReference type="Proteomes" id="UP000030748"/>
    </source>
</evidence>
<dbReference type="AlphaFoldDB" id="A0A022RVJ9"/>
<gene>
    <name evidence="2" type="ORF">MIMGU_mgv1a017406mg</name>
</gene>